<evidence type="ECO:0000256" key="6">
    <source>
        <dbReference type="ARBA" id="ARBA00017332"/>
    </source>
</evidence>
<evidence type="ECO:0000256" key="2">
    <source>
        <dbReference type="ARBA" id="ARBA00005109"/>
    </source>
</evidence>
<dbReference type="GO" id="GO:0005737">
    <property type="term" value="C:cytoplasm"/>
    <property type="evidence" value="ECO:0007669"/>
    <property type="project" value="UniProtKB-SubCell"/>
</dbReference>
<dbReference type="Gene3D" id="3.40.50.10860">
    <property type="entry name" value="Leucine Dehydrogenase, chain A, domain 1"/>
    <property type="match status" value="1"/>
</dbReference>
<sequence>MMTPLHADGFEQVALCRDEETGLRSVVVIHDTTLGPALGGVRMHAYPDEDAAVVDGLRLAEAMTLKAAAAGLGLGGRTPSRRGTAPGSSHRRRRRPWHAMCWRPAGWAAS</sequence>
<dbReference type="HOGENOM" id="CLU_2169687_0_0_11"/>
<evidence type="ECO:0000256" key="8">
    <source>
        <dbReference type="ARBA" id="ARBA00023002"/>
    </source>
</evidence>
<dbReference type="eggNOG" id="COG0334">
    <property type="taxonomic scope" value="Bacteria"/>
</dbReference>
<evidence type="ECO:0000256" key="9">
    <source>
        <dbReference type="ARBA" id="ARBA00023027"/>
    </source>
</evidence>
<dbReference type="PANTHER" id="PTHR42722:SF1">
    <property type="entry name" value="VALINE DEHYDROGENASE"/>
    <property type="match status" value="1"/>
</dbReference>
<evidence type="ECO:0000313" key="13">
    <source>
        <dbReference type="EMBL" id="RLV75553.1"/>
    </source>
</evidence>
<evidence type="ECO:0000256" key="1">
    <source>
        <dbReference type="ARBA" id="ARBA00004496"/>
    </source>
</evidence>
<evidence type="ECO:0000256" key="4">
    <source>
        <dbReference type="ARBA" id="ARBA00011738"/>
    </source>
</evidence>
<name>A0A0A0ND02_STRRN</name>
<dbReference type="AlphaFoldDB" id="A0A0A0ND02"/>
<dbReference type="GO" id="GO:0043837">
    <property type="term" value="F:valine dehydrogenase (NAD+) activity"/>
    <property type="evidence" value="ECO:0007669"/>
    <property type="project" value="UniProtKB-EC"/>
</dbReference>
<evidence type="ECO:0000256" key="3">
    <source>
        <dbReference type="ARBA" id="ARBA00006382"/>
    </source>
</evidence>
<feature type="region of interest" description="Disordered" evidence="11">
    <location>
        <begin position="72"/>
        <end position="97"/>
    </location>
</feature>
<keyword evidence="9" id="KW-0520">NAD</keyword>
<comment type="subunit">
    <text evidence="4">Homodimer.</text>
</comment>
<evidence type="ECO:0000256" key="5">
    <source>
        <dbReference type="ARBA" id="ARBA00012136"/>
    </source>
</evidence>
<dbReference type="Proteomes" id="UP000281594">
    <property type="component" value="Unassembled WGS sequence"/>
</dbReference>
<dbReference type="InterPro" id="IPR006097">
    <property type="entry name" value="Glu/Leu/Phe/Val/Trp_DH_dimer"/>
</dbReference>
<comment type="catalytic activity">
    <reaction evidence="10">
        <text>L-valine + NAD(+) + H2O = 3-methyl-2-oxobutanoate + NH4(+) + NADH + H(+)</text>
        <dbReference type="Rhea" id="RHEA:30763"/>
        <dbReference type="ChEBI" id="CHEBI:11851"/>
        <dbReference type="ChEBI" id="CHEBI:15377"/>
        <dbReference type="ChEBI" id="CHEBI:15378"/>
        <dbReference type="ChEBI" id="CHEBI:28938"/>
        <dbReference type="ChEBI" id="CHEBI:57540"/>
        <dbReference type="ChEBI" id="CHEBI:57762"/>
        <dbReference type="ChEBI" id="CHEBI:57945"/>
        <dbReference type="EC" id="1.4.1.23"/>
    </reaction>
</comment>
<evidence type="ECO:0000256" key="11">
    <source>
        <dbReference type="SAM" id="MobiDB-lite"/>
    </source>
</evidence>
<proteinExistence type="inferred from homology"/>
<comment type="similarity">
    <text evidence="3">Belongs to the Glu/Leu/Phe/Val dehydrogenases family.</text>
</comment>
<keyword evidence="7" id="KW-0101">Branched-chain amino acid catabolism</keyword>
<feature type="domain" description="Glutamate/phenylalanine/leucine/valine/L-tryptophan dehydrogenase dimerisation" evidence="12">
    <location>
        <begin position="20"/>
        <end position="76"/>
    </location>
</feature>
<evidence type="ECO:0000313" key="14">
    <source>
        <dbReference type="Proteomes" id="UP000281594"/>
    </source>
</evidence>
<dbReference type="InterPro" id="IPR016211">
    <property type="entry name" value="Glu/Phe/Leu/Val/Trp_DH_bac/arc"/>
</dbReference>
<comment type="caution">
    <text evidence="13">The sequence shown here is derived from an EMBL/GenBank/DDBJ whole genome shotgun (WGS) entry which is preliminary data.</text>
</comment>
<organism evidence="13 14">
    <name type="scientific">Streptomyces rapamycinicus (strain ATCC 29253 / DSM 41530 / NRRL 5491 / AYB-994)</name>
    <name type="common">Streptomyces hygroscopicus (strain ATCC 29253)</name>
    <dbReference type="NCBI Taxonomy" id="1343740"/>
    <lineage>
        <taxon>Bacteria</taxon>
        <taxon>Bacillati</taxon>
        <taxon>Actinomycetota</taxon>
        <taxon>Actinomycetes</taxon>
        <taxon>Kitasatosporales</taxon>
        <taxon>Streptomycetaceae</taxon>
        <taxon>Streptomyces</taxon>
        <taxon>Streptomyces violaceusniger group</taxon>
    </lineage>
</organism>
<comment type="pathway">
    <text evidence="2">Amino-acid degradation; L-valine degradation.</text>
</comment>
<dbReference type="Pfam" id="PF02812">
    <property type="entry name" value="ELFV_dehydrog_N"/>
    <property type="match status" value="1"/>
</dbReference>
<evidence type="ECO:0000256" key="7">
    <source>
        <dbReference type="ARBA" id="ARBA00022456"/>
    </source>
</evidence>
<reference evidence="13 14" key="1">
    <citation type="journal article" date="2018" name="J. Biol. Chem.">
        <title>Discovery of the actinoplanic acid pathway in Streptomyces rapamycinicus reveals a genetically conserved synergism with rapamycin.</title>
        <authorList>
            <person name="Mrak P."/>
            <person name="Krastel P."/>
            <person name="Pivk Lukancic P."/>
            <person name="Tao J."/>
            <person name="Pistorius D."/>
            <person name="Moore C.M."/>
        </authorList>
    </citation>
    <scope>NUCLEOTIDE SEQUENCE [LARGE SCALE GENOMIC DNA]</scope>
    <source>
        <strain evidence="13 14">NRRL 5491</strain>
    </source>
</reference>
<keyword evidence="8" id="KW-0560">Oxidoreductase</keyword>
<dbReference type="STRING" id="1343740.M271_03475"/>
<dbReference type="KEGG" id="src:M271_03475"/>
<dbReference type="PANTHER" id="PTHR42722">
    <property type="entry name" value="LEUCINE DEHYDROGENASE"/>
    <property type="match status" value="1"/>
</dbReference>
<dbReference type="EMBL" id="QYCY01000002">
    <property type="protein sequence ID" value="RLV75553.1"/>
    <property type="molecule type" value="Genomic_DNA"/>
</dbReference>
<protein>
    <recommendedName>
        <fullName evidence="6">Valine dehydrogenase</fullName>
        <ecNumber evidence="5">1.4.1.23</ecNumber>
    </recommendedName>
</protein>
<evidence type="ECO:0000259" key="12">
    <source>
        <dbReference type="Pfam" id="PF02812"/>
    </source>
</evidence>
<gene>
    <name evidence="13" type="ORF">D3C57_140045</name>
</gene>
<comment type="subcellular location">
    <subcellularLocation>
        <location evidence="1">Cytoplasm</location>
    </subcellularLocation>
</comment>
<evidence type="ECO:0000256" key="10">
    <source>
        <dbReference type="ARBA" id="ARBA00048547"/>
    </source>
</evidence>
<dbReference type="RefSeq" id="WP_020865727.1">
    <property type="nucleotide sequence ID" value="NC_022785.1"/>
</dbReference>
<dbReference type="UniPathway" id="UPA00362"/>
<dbReference type="InterPro" id="IPR046346">
    <property type="entry name" value="Aminoacid_DH-like_N_sf"/>
</dbReference>
<dbReference type="EC" id="1.4.1.23" evidence="5"/>
<dbReference type="SUPFAM" id="SSF53223">
    <property type="entry name" value="Aminoacid dehydrogenase-like, N-terminal domain"/>
    <property type="match status" value="1"/>
</dbReference>
<dbReference type="GO" id="GO:0006574">
    <property type="term" value="P:L-valine catabolic process"/>
    <property type="evidence" value="ECO:0007669"/>
    <property type="project" value="UniProtKB-UniPathway"/>
</dbReference>
<accession>A0A0A0ND02</accession>